<dbReference type="OrthoDB" id="163010at2"/>
<accession>A0A344TZJ5</accession>
<gene>
    <name evidence="1" type="ORF">C0216_11905</name>
</gene>
<dbReference type="RefSeq" id="WP_114055247.1">
    <property type="nucleotide sequence ID" value="NZ_CP030862.1"/>
</dbReference>
<evidence type="ECO:0008006" key="3">
    <source>
        <dbReference type="Google" id="ProtNLM"/>
    </source>
</evidence>
<protein>
    <recommendedName>
        <fullName evidence="3">ABM domain-containing protein</fullName>
    </recommendedName>
</protein>
<dbReference type="EMBL" id="CP030862">
    <property type="protein sequence ID" value="AXE24066.1"/>
    <property type="molecule type" value="Genomic_DNA"/>
</dbReference>
<organism evidence="1 2">
    <name type="scientific">Streptomyces globosus</name>
    <dbReference type="NCBI Taxonomy" id="68209"/>
    <lineage>
        <taxon>Bacteria</taxon>
        <taxon>Bacillati</taxon>
        <taxon>Actinomycetota</taxon>
        <taxon>Actinomycetes</taxon>
        <taxon>Kitasatosporales</taxon>
        <taxon>Streptomycetaceae</taxon>
        <taxon>Streptomyces</taxon>
    </lineage>
</organism>
<dbReference type="KEGG" id="sgz:C0216_11905"/>
<keyword evidence="2" id="KW-1185">Reference proteome</keyword>
<evidence type="ECO:0000313" key="2">
    <source>
        <dbReference type="Proteomes" id="UP000252004"/>
    </source>
</evidence>
<evidence type="ECO:0000313" key="1">
    <source>
        <dbReference type="EMBL" id="AXE24066.1"/>
    </source>
</evidence>
<dbReference type="Proteomes" id="UP000252004">
    <property type="component" value="Chromosome"/>
</dbReference>
<proteinExistence type="predicted"/>
<sequence>MGNAFVVRYEMRPETADENQAVIEKVFQDLAQRAPEGLSYASFRLADGVTFVHIAITEEGSEGLAASPAFQEFQKGFGDRAAGPPVAGGATLVGAYGFTL</sequence>
<dbReference type="AlphaFoldDB" id="A0A344TZJ5"/>
<name>A0A344TZJ5_9ACTN</name>
<reference evidence="1 2" key="1">
    <citation type="submission" date="2018-01" db="EMBL/GenBank/DDBJ databases">
        <title>Draft genome Sequence of streptomyces globosus LZH-48.</title>
        <authorList>
            <person name="Ran K."/>
            <person name="Li Z."/>
            <person name="Wei S."/>
            <person name="Dong R."/>
        </authorList>
    </citation>
    <scope>NUCLEOTIDE SEQUENCE [LARGE SCALE GENOMIC DNA]</scope>
    <source>
        <strain evidence="1 2">LZH-48</strain>
    </source>
</reference>